<dbReference type="Proteomes" id="UP001278500">
    <property type="component" value="Unassembled WGS sequence"/>
</dbReference>
<reference evidence="2" key="1">
    <citation type="journal article" date="2023" name="Mol. Phylogenet. Evol.">
        <title>Genome-scale phylogeny and comparative genomics of the fungal order Sordariales.</title>
        <authorList>
            <person name="Hensen N."/>
            <person name="Bonometti L."/>
            <person name="Westerberg I."/>
            <person name="Brannstrom I.O."/>
            <person name="Guillou S."/>
            <person name="Cros-Aarteil S."/>
            <person name="Calhoun S."/>
            <person name="Haridas S."/>
            <person name="Kuo A."/>
            <person name="Mondo S."/>
            <person name="Pangilinan J."/>
            <person name="Riley R."/>
            <person name="LaButti K."/>
            <person name="Andreopoulos B."/>
            <person name="Lipzen A."/>
            <person name="Chen C."/>
            <person name="Yan M."/>
            <person name="Daum C."/>
            <person name="Ng V."/>
            <person name="Clum A."/>
            <person name="Steindorff A."/>
            <person name="Ohm R.A."/>
            <person name="Martin F."/>
            <person name="Silar P."/>
            <person name="Natvig D.O."/>
            <person name="Lalanne C."/>
            <person name="Gautier V."/>
            <person name="Ament-Velasquez S.L."/>
            <person name="Kruys A."/>
            <person name="Hutchinson M.I."/>
            <person name="Powell A.J."/>
            <person name="Barry K."/>
            <person name="Miller A.N."/>
            <person name="Grigoriev I.V."/>
            <person name="Debuchy R."/>
            <person name="Gladieux P."/>
            <person name="Hiltunen Thoren M."/>
            <person name="Johannesson H."/>
        </authorList>
    </citation>
    <scope>NUCLEOTIDE SEQUENCE</scope>
    <source>
        <strain evidence="2">CBS 560.94</strain>
    </source>
</reference>
<accession>A0AAE0JD70</accession>
<dbReference type="EMBL" id="JAUEPP010000005">
    <property type="protein sequence ID" value="KAK3342633.1"/>
    <property type="molecule type" value="Genomic_DNA"/>
</dbReference>
<evidence type="ECO:0000256" key="1">
    <source>
        <dbReference type="SAM" id="Phobius"/>
    </source>
</evidence>
<dbReference type="GeneID" id="87864135"/>
<evidence type="ECO:0000313" key="3">
    <source>
        <dbReference type="Proteomes" id="UP001278500"/>
    </source>
</evidence>
<dbReference type="RefSeq" id="XP_062680426.1">
    <property type="nucleotide sequence ID" value="XM_062826981.1"/>
</dbReference>
<keyword evidence="1" id="KW-1133">Transmembrane helix</keyword>
<evidence type="ECO:0000313" key="2">
    <source>
        <dbReference type="EMBL" id="KAK3342633.1"/>
    </source>
</evidence>
<keyword evidence="3" id="KW-1185">Reference proteome</keyword>
<organism evidence="2 3">
    <name type="scientific">Neurospora tetraspora</name>
    <dbReference type="NCBI Taxonomy" id="94610"/>
    <lineage>
        <taxon>Eukaryota</taxon>
        <taxon>Fungi</taxon>
        <taxon>Dikarya</taxon>
        <taxon>Ascomycota</taxon>
        <taxon>Pezizomycotina</taxon>
        <taxon>Sordariomycetes</taxon>
        <taxon>Sordariomycetidae</taxon>
        <taxon>Sordariales</taxon>
        <taxon>Sordariaceae</taxon>
        <taxon>Neurospora</taxon>
    </lineage>
</organism>
<feature type="transmembrane region" description="Helical" evidence="1">
    <location>
        <begin position="6"/>
        <end position="26"/>
    </location>
</feature>
<protein>
    <submittedName>
        <fullName evidence="2">Uncharacterized protein</fullName>
    </submittedName>
</protein>
<reference evidence="2" key="2">
    <citation type="submission" date="2023-06" db="EMBL/GenBank/DDBJ databases">
        <authorList>
            <consortium name="Lawrence Berkeley National Laboratory"/>
            <person name="Haridas S."/>
            <person name="Hensen N."/>
            <person name="Bonometti L."/>
            <person name="Westerberg I."/>
            <person name="Brannstrom I.O."/>
            <person name="Guillou S."/>
            <person name="Cros-Aarteil S."/>
            <person name="Calhoun S."/>
            <person name="Kuo A."/>
            <person name="Mondo S."/>
            <person name="Pangilinan J."/>
            <person name="Riley R."/>
            <person name="Labutti K."/>
            <person name="Andreopoulos B."/>
            <person name="Lipzen A."/>
            <person name="Chen C."/>
            <person name="Yanf M."/>
            <person name="Daum C."/>
            <person name="Ng V."/>
            <person name="Clum A."/>
            <person name="Steindorff A."/>
            <person name="Ohm R."/>
            <person name="Martin F."/>
            <person name="Silar P."/>
            <person name="Natvig D."/>
            <person name="Lalanne C."/>
            <person name="Gautier V."/>
            <person name="Ament-Velasquez S.L."/>
            <person name="Kruys A."/>
            <person name="Hutchinson M.I."/>
            <person name="Powell A.J."/>
            <person name="Barry K."/>
            <person name="Miller A.N."/>
            <person name="Grigoriev I.V."/>
            <person name="Debuchy R."/>
            <person name="Gladieux P."/>
            <person name="Thoren M.H."/>
            <person name="Johannesson H."/>
        </authorList>
    </citation>
    <scope>NUCLEOTIDE SEQUENCE</scope>
    <source>
        <strain evidence="2">CBS 560.94</strain>
    </source>
</reference>
<sequence length="78" mass="8994">MPYHHTYIHTCSAPFLFSCCLFVLLLTYSLRGLILCNVPCLIERGLFEVACFVFYLIKSCSKSVVDVDVETFGWYLRS</sequence>
<name>A0AAE0JD70_9PEZI</name>
<gene>
    <name evidence="2" type="ORF">B0H65DRAFT_468818</name>
</gene>
<comment type="caution">
    <text evidence="2">The sequence shown here is derived from an EMBL/GenBank/DDBJ whole genome shotgun (WGS) entry which is preliminary data.</text>
</comment>
<proteinExistence type="predicted"/>
<keyword evidence="1" id="KW-0812">Transmembrane</keyword>
<keyword evidence="1" id="KW-0472">Membrane</keyword>
<dbReference type="AlphaFoldDB" id="A0AAE0JD70"/>